<dbReference type="GO" id="GO:0003677">
    <property type="term" value="F:DNA binding"/>
    <property type="evidence" value="ECO:0007669"/>
    <property type="project" value="UniProtKB-KW"/>
</dbReference>
<dbReference type="PROSITE" id="PS00676">
    <property type="entry name" value="SIGMA54_INTERACT_2"/>
    <property type="match status" value="1"/>
</dbReference>
<dbReference type="Gene3D" id="3.40.50.300">
    <property type="entry name" value="P-loop containing nucleotide triphosphate hydrolases"/>
    <property type="match status" value="1"/>
</dbReference>
<dbReference type="AlphaFoldDB" id="A0A0F9DCF9"/>
<dbReference type="Pfam" id="PF02954">
    <property type="entry name" value="HTH_8"/>
    <property type="match status" value="1"/>
</dbReference>
<dbReference type="PROSITE" id="PS00688">
    <property type="entry name" value="SIGMA54_INTERACT_3"/>
    <property type="match status" value="1"/>
</dbReference>
<dbReference type="GO" id="GO:0005524">
    <property type="term" value="F:ATP binding"/>
    <property type="evidence" value="ECO:0007669"/>
    <property type="project" value="UniProtKB-KW"/>
</dbReference>
<feature type="non-terminal residue" evidence="7">
    <location>
        <position position="1"/>
    </location>
</feature>
<dbReference type="SUPFAM" id="SSF46689">
    <property type="entry name" value="Homeodomain-like"/>
    <property type="match status" value="1"/>
</dbReference>
<evidence type="ECO:0000313" key="7">
    <source>
        <dbReference type="EMBL" id="KKL51391.1"/>
    </source>
</evidence>
<dbReference type="InterPro" id="IPR002197">
    <property type="entry name" value="HTH_Fis"/>
</dbReference>
<sequence>FTGADRRRAGRFESANKGTLFLDEIGNTPMEVQEKILRVVEYGTFEPVGSPERIEVDVRIIAATNADLSAMVRSGRFKQDLLDRLSFDVLFLPSLRERHGDIPLLTNHFAARMAFELGREDIPVFSDEAMKALEGHPWPGNVRELKNVVERAVYRSDSADITDITFDPFNTRITENRIDEPPGRPKEIKNHLIDDLLDMSFNDAVKSLSVFLLRRALNTAKYNQKKAARSLGLTYNQFRGLYRKYKDEIE</sequence>
<dbReference type="PANTHER" id="PTHR32071">
    <property type="entry name" value="TRANSCRIPTIONAL REGULATORY PROTEIN"/>
    <property type="match status" value="1"/>
</dbReference>
<evidence type="ECO:0000256" key="5">
    <source>
        <dbReference type="ARBA" id="ARBA00023163"/>
    </source>
</evidence>
<organism evidence="7">
    <name type="scientific">marine sediment metagenome</name>
    <dbReference type="NCBI Taxonomy" id="412755"/>
    <lineage>
        <taxon>unclassified sequences</taxon>
        <taxon>metagenomes</taxon>
        <taxon>ecological metagenomes</taxon>
    </lineage>
</organism>
<dbReference type="PANTHER" id="PTHR32071:SF38">
    <property type="entry name" value="PSP OPERON TRANSCRIPTIONAL ACTIVATOR"/>
    <property type="match status" value="1"/>
</dbReference>
<keyword evidence="3" id="KW-0805">Transcription regulation</keyword>
<keyword evidence="4" id="KW-0238">DNA-binding</keyword>
<dbReference type="GO" id="GO:0006355">
    <property type="term" value="P:regulation of DNA-templated transcription"/>
    <property type="evidence" value="ECO:0007669"/>
    <property type="project" value="InterPro"/>
</dbReference>
<comment type="caution">
    <text evidence="7">The sequence shown here is derived from an EMBL/GenBank/DDBJ whole genome shotgun (WGS) entry which is preliminary data.</text>
</comment>
<dbReference type="SUPFAM" id="SSF52540">
    <property type="entry name" value="P-loop containing nucleoside triphosphate hydrolases"/>
    <property type="match status" value="1"/>
</dbReference>
<dbReference type="InterPro" id="IPR002078">
    <property type="entry name" value="Sigma_54_int"/>
</dbReference>
<dbReference type="InterPro" id="IPR025944">
    <property type="entry name" value="Sigma_54_int_dom_CS"/>
</dbReference>
<evidence type="ECO:0000256" key="1">
    <source>
        <dbReference type="ARBA" id="ARBA00022741"/>
    </source>
</evidence>
<proteinExistence type="predicted"/>
<dbReference type="EMBL" id="LAZR01032268">
    <property type="protein sequence ID" value="KKL51391.1"/>
    <property type="molecule type" value="Genomic_DNA"/>
</dbReference>
<dbReference type="PROSITE" id="PS50045">
    <property type="entry name" value="SIGMA54_INTERACT_4"/>
    <property type="match status" value="1"/>
</dbReference>
<evidence type="ECO:0000256" key="3">
    <source>
        <dbReference type="ARBA" id="ARBA00023015"/>
    </source>
</evidence>
<keyword evidence="5" id="KW-0804">Transcription</keyword>
<accession>A0A0F9DCF9</accession>
<dbReference type="InterPro" id="IPR027417">
    <property type="entry name" value="P-loop_NTPase"/>
</dbReference>
<dbReference type="Pfam" id="PF00158">
    <property type="entry name" value="Sigma54_activat"/>
    <property type="match status" value="1"/>
</dbReference>
<dbReference type="InterPro" id="IPR058031">
    <property type="entry name" value="AAA_lid_NorR"/>
</dbReference>
<dbReference type="Pfam" id="PF25601">
    <property type="entry name" value="AAA_lid_14"/>
    <property type="match status" value="1"/>
</dbReference>
<keyword evidence="2" id="KW-0067">ATP-binding</keyword>
<dbReference type="CDD" id="cd00009">
    <property type="entry name" value="AAA"/>
    <property type="match status" value="1"/>
</dbReference>
<dbReference type="InterPro" id="IPR025943">
    <property type="entry name" value="Sigma_54_int_dom_ATP-bd_2"/>
</dbReference>
<feature type="domain" description="Sigma-54 factor interaction" evidence="6">
    <location>
        <begin position="1"/>
        <end position="154"/>
    </location>
</feature>
<evidence type="ECO:0000256" key="4">
    <source>
        <dbReference type="ARBA" id="ARBA00023125"/>
    </source>
</evidence>
<dbReference type="InterPro" id="IPR009057">
    <property type="entry name" value="Homeodomain-like_sf"/>
</dbReference>
<evidence type="ECO:0000259" key="6">
    <source>
        <dbReference type="PROSITE" id="PS50045"/>
    </source>
</evidence>
<keyword evidence="1" id="KW-0547">Nucleotide-binding</keyword>
<name>A0A0F9DCF9_9ZZZZ</name>
<protein>
    <recommendedName>
        <fullName evidence="6">Sigma-54 factor interaction domain-containing protein</fullName>
    </recommendedName>
</protein>
<evidence type="ECO:0000256" key="2">
    <source>
        <dbReference type="ARBA" id="ARBA00022840"/>
    </source>
</evidence>
<dbReference type="Gene3D" id="1.10.8.60">
    <property type="match status" value="1"/>
</dbReference>
<reference evidence="7" key="1">
    <citation type="journal article" date="2015" name="Nature">
        <title>Complex archaea that bridge the gap between prokaryotes and eukaryotes.</title>
        <authorList>
            <person name="Spang A."/>
            <person name="Saw J.H."/>
            <person name="Jorgensen S.L."/>
            <person name="Zaremba-Niedzwiedzka K."/>
            <person name="Martijn J."/>
            <person name="Lind A.E."/>
            <person name="van Eijk R."/>
            <person name="Schleper C."/>
            <person name="Guy L."/>
            <person name="Ettema T.J."/>
        </authorList>
    </citation>
    <scope>NUCLEOTIDE SEQUENCE</scope>
</reference>
<gene>
    <name evidence="7" type="ORF">LCGC14_2295970</name>
</gene>